<protein>
    <submittedName>
        <fullName evidence="2">Uncharacterized protein</fullName>
    </submittedName>
</protein>
<feature type="region of interest" description="Disordered" evidence="1">
    <location>
        <begin position="1"/>
        <end position="21"/>
    </location>
</feature>
<organism evidence="2 3">
    <name type="scientific">Vanilla planifolia</name>
    <name type="common">Vanilla</name>
    <dbReference type="NCBI Taxonomy" id="51239"/>
    <lineage>
        <taxon>Eukaryota</taxon>
        <taxon>Viridiplantae</taxon>
        <taxon>Streptophyta</taxon>
        <taxon>Embryophyta</taxon>
        <taxon>Tracheophyta</taxon>
        <taxon>Spermatophyta</taxon>
        <taxon>Magnoliopsida</taxon>
        <taxon>Liliopsida</taxon>
        <taxon>Asparagales</taxon>
        <taxon>Orchidaceae</taxon>
        <taxon>Vanilloideae</taxon>
        <taxon>Vanilleae</taxon>
        <taxon>Vanilla</taxon>
    </lineage>
</organism>
<accession>A0A835QB31</accession>
<proteinExistence type="predicted"/>
<name>A0A835QB31_VANPL</name>
<dbReference type="EMBL" id="JADCNM010000009">
    <property type="protein sequence ID" value="KAG0468088.1"/>
    <property type="molecule type" value="Genomic_DNA"/>
</dbReference>
<evidence type="ECO:0000313" key="3">
    <source>
        <dbReference type="Proteomes" id="UP000639772"/>
    </source>
</evidence>
<feature type="compositionally biased region" description="Low complexity" evidence="1">
    <location>
        <begin position="1"/>
        <end position="17"/>
    </location>
</feature>
<reference evidence="2 3" key="1">
    <citation type="journal article" date="2020" name="Nat. Food">
        <title>A phased Vanilla planifolia genome enables genetic improvement of flavour and production.</title>
        <authorList>
            <person name="Hasing T."/>
            <person name="Tang H."/>
            <person name="Brym M."/>
            <person name="Khazi F."/>
            <person name="Huang T."/>
            <person name="Chambers A.H."/>
        </authorList>
    </citation>
    <scope>NUCLEOTIDE SEQUENCE [LARGE SCALE GENOMIC DNA]</scope>
    <source>
        <tissue evidence="2">Leaf</tissue>
    </source>
</reference>
<gene>
    <name evidence="2" type="ORF">HPP92_017416</name>
</gene>
<comment type="caution">
    <text evidence="2">The sequence shown here is derived from an EMBL/GenBank/DDBJ whole genome shotgun (WGS) entry which is preliminary data.</text>
</comment>
<dbReference type="Proteomes" id="UP000639772">
    <property type="component" value="Chromosome 9"/>
</dbReference>
<sequence>MRKNFINTSSIDNDNNNASKVPQQHDELLKGRLYIINDPVFIKEADTFESIFKISRKTSYICSLVNNDLMAKPPKSAVTNAMEERVSITSDGRTLNKSWNLKN</sequence>
<dbReference type="AlphaFoldDB" id="A0A835QB31"/>
<evidence type="ECO:0000256" key="1">
    <source>
        <dbReference type="SAM" id="MobiDB-lite"/>
    </source>
</evidence>
<evidence type="ECO:0000313" key="2">
    <source>
        <dbReference type="EMBL" id="KAG0468088.1"/>
    </source>
</evidence>